<keyword evidence="3" id="KW-1185">Reference proteome</keyword>
<dbReference type="InterPro" id="IPR001810">
    <property type="entry name" value="F-box_dom"/>
</dbReference>
<dbReference type="PANTHER" id="PTHR31293:SF12">
    <property type="entry name" value="RNI-LIKE SUPERFAMILY PROTEIN"/>
    <property type="match status" value="1"/>
</dbReference>
<dbReference type="EMBL" id="JAEFBK010000010">
    <property type="protein sequence ID" value="KAG7561374.1"/>
    <property type="molecule type" value="Genomic_DNA"/>
</dbReference>
<reference evidence="2 3" key="1">
    <citation type="submission" date="2020-12" db="EMBL/GenBank/DDBJ databases">
        <title>Concerted genomic and epigenomic changes stabilize Arabidopsis allopolyploids.</title>
        <authorList>
            <person name="Chen Z."/>
        </authorList>
    </citation>
    <scope>NUCLEOTIDE SEQUENCE [LARGE SCALE GENOMIC DNA]</scope>
    <source>
        <strain evidence="2">Allo738</strain>
        <tissue evidence="2">Leaf</tissue>
    </source>
</reference>
<protein>
    <submittedName>
        <fullName evidence="2">F-box domain</fullName>
    </submittedName>
</protein>
<accession>A0A8T1ZSA7</accession>
<dbReference type="AlphaFoldDB" id="A0A8T1ZSA7"/>
<organism evidence="2 3">
    <name type="scientific">Arabidopsis thaliana x Arabidopsis arenosa</name>
    <dbReference type="NCBI Taxonomy" id="1240361"/>
    <lineage>
        <taxon>Eukaryota</taxon>
        <taxon>Viridiplantae</taxon>
        <taxon>Streptophyta</taxon>
        <taxon>Embryophyta</taxon>
        <taxon>Tracheophyta</taxon>
        <taxon>Spermatophyta</taxon>
        <taxon>Magnoliopsida</taxon>
        <taxon>eudicotyledons</taxon>
        <taxon>Gunneridae</taxon>
        <taxon>Pentapetalae</taxon>
        <taxon>rosids</taxon>
        <taxon>malvids</taxon>
        <taxon>Brassicales</taxon>
        <taxon>Brassicaceae</taxon>
        <taxon>Camelineae</taxon>
        <taxon>Arabidopsis</taxon>
    </lineage>
</organism>
<evidence type="ECO:0000313" key="3">
    <source>
        <dbReference type="Proteomes" id="UP000694240"/>
    </source>
</evidence>
<dbReference type="InterPro" id="IPR055294">
    <property type="entry name" value="FBL60-like"/>
</dbReference>
<dbReference type="SMART" id="SM00579">
    <property type="entry name" value="FBD"/>
    <property type="match status" value="1"/>
</dbReference>
<dbReference type="InterPro" id="IPR006566">
    <property type="entry name" value="FBD"/>
</dbReference>
<dbReference type="Pfam" id="PF24758">
    <property type="entry name" value="LRR_At5g56370"/>
    <property type="match status" value="1"/>
</dbReference>
<comment type="caution">
    <text evidence="2">The sequence shown here is derived from an EMBL/GenBank/DDBJ whole genome shotgun (WGS) entry which is preliminary data.</text>
</comment>
<feature type="domain" description="F-box" evidence="1">
    <location>
        <begin position="1"/>
        <end position="49"/>
    </location>
</feature>
<name>A0A8T1ZSA7_9BRAS</name>
<proteinExistence type="predicted"/>
<dbReference type="Pfam" id="PF00646">
    <property type="entry name" value="F-box"/>
    <property type="match status" value="1"/>
</dbReference>
<dbReference type="PROSITE" id="PS50181">
    <property type="entry name" value="FBOX"/>
    <property type="match status" value="1"/>
</dbReference>
<dbReference type="InterPro" id="IPR055411">
    <property type="entry name" value="LRR_FXL15/At3g58940/PEG3-like"/>
</dbReference>
<dbReference type="InterPro" id="IPR053781">
    <property type="entry name" value="F-box_AtFBL13-like"/>
</dbReference>
<gene>
    <name evidence="2" type="ORF">ISN45_Aa05g027950</name>
</gene>
<evidence type="ECO:0000259" key="1">
    <source>
        <dbReference type="PROSITE" id="PS50181"/>
    </source>
</evidence>
<sequence length="438" mass="49759">MDRISGLPDEILCHTLSFLSTKEAASTSLLSMRWRNLFTFTPNLRFVEEDEDLFNGNTGLDVFRSFCDFVDRVLAVSGNSPVKEFTLNYHHDVESAHINLWISNVLSRGVLDHLYLHVLARGRTPLPLAVFTCKTLVKLKLGRGFVIPMVPESASLPALKSLFLDCIRFDNHGYAFEALLSACRVLEQLLIRGMDFEDWEWCRTVSSATLKRLTISCLGFRGFCDADFKSTTFDTPSLTYLDYASFLPDEYPIVNLDSLVEAKLNLMGMRIVTNIRNPTNLIKGLRNVEILDLSTLKTCEIFSSFGEAIPVLENLSRLSIKTEYNYWKFLPLLLKKSPNLQTLVIKGPSAHYYFDYGGQECLSGYSFLLSCPVKVIEIHNFCGTIGEFKQVKRFLEKFPCLELLKVSAWGSDQELKLQIATDLPMLPRACKIQLEFFP</sequence>
<dbReference type="CDD" id="cd22160">
    <property type="entry name" value="F-box_AtFBL13-like"/>
    <property type="match status" value="1"/>
</dbReference>
<dbReference type="Proteomes" id="UP000694240">
    <property type="component" value="Chromosome 10"/>
</dbReference>
<dbReference type="PANTHER" id="PTHR31293">
    <property type="entry name" value="RNI-LIKE SUPERFAMILY PROTEIN"/>
    <property type="match status" value="1"/>
</dbReference>
<evidence type="ECO:0000313" key="2">
    <source>
        <dbReference type="EMBL" id="KAG7561374.1"/>
    </source>
</evidence>